<evidence type="ECO:0000313" key="2">
    <source>
        <dbReference type="Proteomes" id="UP001246372"/>
    </source>
</evidence>
<comment type="caution">
    <text evidence="1">The sequence shown here is derived from an EMBL/GenBank/DDBJ whole genome shotgun (WGS) entry which is preliminary data.</text>
</comment>
<dbReference type="EMBL" id="JAVXZY010000001">
    <property type="protein sequence ID" value="MDT8997730.1"/>
    <property type="molecule type" value="Genomic_DNA"/>
</dbReference>
<protein>
    <recommendedName>
        <fullName evidence="3">Haemolysin activator HlyB C-terminal domain-containing protein</fullName>
    </recommendedName>
</protein>
<reference evidence="1" key="1">
    <citation type="submission" date="2023-09" db="EMBL/GenBank/DDBJ databases">
        <title>Paucibacter sp. APW11 Genome sequencing and assembly.</title>
        <authorList>
            <person name="Kim I."/>
        </authorList>
    </citation>
    <scope>NUCLEOTIDE SEQUENCE</scope>
    <source>
        <strain evidence="1">APW11</strain>
    </source>
</reference>
<keyword evidence="2" id="KW-1185">Reference proteome</keyword>
<organism evidence="1 2">
    <name type="scientific">Roseateles aquae</name>
    <dbReference type="NCBI Taxonomy" id="3077235"/>
    <lineage>
        <taxon>Bacteria</taxon>
        <taxon>Pseudomonadati</taxon>
        <taxon>Pseudomonadota</taxon>
        <taxon>Betaproteobacteria</taxon>
        <taxon>Burkholderiales</taxon>
        <taxon>Sphaerotilaceae</taxon>
        <taxon>Roseateles</taxon>
    </lineage>
</organism>
<sequence length="413" mass="44542">MRHERLLALLLTLHGVAGGAPLPTSAASPCAQSVLEDDTLQTGSDAFEWGGVAEARLLMLRPEGLGSSELRHGVLRLNVAQPLSSSSRLVAQAQAEWLDASEASALALVPSALAQIDRALPLVYSRDRATRRYNLGWDWLYWQRSGAAGRITLGRQPIATSIGKIWSPADTLAPFHPSDLERLYKPGVDALQLAAYVAEGSTLNGIVSVRRVEGELQWKWQQRLELDRPWGKAALMLGGRHGQRIAGAALQVNDVVGSDLYGELLWHRAASPAPVLQDRQREGLRAILGASRHLASDTTATLEYFRQSDGQSDPAHYVDHARSAAATDLPFMGMGRHYLGFSLNTQLHPLLALDAIVLANLSDHSASATAALAYTPLPNLKLRASLALPIAGRPTSEYRSAGAALQVGLQSFF</sequence>
<name>A0ABU3P578_9BURK</name>
<evidence type="ECO:0008006" key="3">
    <source>
        <dbReference type="Google" id="ProtNLM"/>
    </source>
</evidence>
<proteinExistence type="predicted"/>
<dbReference type="RefSeq" id="WP_315647949.1">
    <property type="nucleotide sequence ID" value="NZ_JAVXZY010000001.1"/>
</dbReference>
<evidence type="ECO:0000313" key="1">
    <source>
        <dbReference type="EMBL" id="MDT8997730.1"/>
    </source>
</evidence>
<gene>
    <name evidence="1" type="ORF">RQP53_00410</name>
</gene>
<accession>A0ABU3P578</accession>
<dbReference type="Proteomes" id="UP001246372">
    <property type="component" value="Unassembled WGS sequence"/>
</dbReference>